<dbReference type="GO" id="GO:0035269">
    <property type="term" value="P:protein O-linked glycosylation via mannose"/>
    <property type="evidence" value="ECO:0007669"/>
    <property type="project" value="TreeGrafter"/>
</dbReference>
<evidence type="ECO:0000313" key="4">
    <source>
        <dbReference type="Proteomes" id="UP000285301"/>
    </source>
</evidence>
<sequence>MNPEPGDVVLLSPAAAECEECSVQLETGACVRIKFLPRMHLLLEDWLNAALLESGDHLKANSLNGEFVHDDIVAITKNPDVVAKSNIIQLLNNDFWGKPMSDFDSHKSYRPLTTLSF</sequence>
<dbReference type="OrthoDB" id="66906at2759"/>
<organism evidence="3 4">
    <name type="scientific">Dinothrombium tinctorium</name>
    <dbReference type="NCBI Taxonomy" id="1965070"/>
    <lineage>
        <taxon>Eukaryota</taxon>
        <taxon>Metazoa</taxon>
        <taxon>Ecdysozoa</taxon>
        <taxon>Arthropoda</taxon>
        <taxon>Chelicerata</taxon>
        <taxon>Arachnida</taxon>
        <taxon>Acari</taxon>
        <taxon>Acariformes</taxon>
        <taxon>Trombidiformes</taxon>
        <taxon>Prostigmata</taxon>
        <taxon>Anystina</taxon>
        <taxon>Parasitengona</taxon>
        <taxon>Trombidioidea</taxon>
        <taxon>Trombidiidae</taxon>
        <taxon>Dinothrombium</taxon>
    </lineage>
</organism>
<name>A0A3S3PFL6_9ACAR</name>
<evidence type="ECO:0000256" key="1">
    <source>
        <dbReference type="ARBA" id="ARBA00022737"/>
    </source>
</evidence>
<comment type="caution">
    <text evidence="3">The sequence shown here is derived from an EMBL/GenBank/DDBJ whole genome shotgun (WGS) entry which is preliminary data.</text>
</comment>
<dbReference type="PANTHER" id="PTHR44227:SF3">
    <property type="entry name" value="PROTEIN O-MANNOSYL-TRANSFERASE TMTC4"/>
    <property type="match status" value="1"/>
</dbReference>
<dbReference type="EMBL" id="NCKU01001692">
    <property type="protein sequence ID" value="RWS11468.1"/>
    <property type="molecule type" value="Genomic_DNA"/>
</dbReference>
<gene>
    <name evidence="3" type="ORF">B4U79_01305</name>
</gene>
<keyword evidence="1" id="KW-0677">Repeat</keyword>
<dbReference type="GO" id="GO:0000030">
    <property type="term" value="F:mannosyltransferase activity"/>
    <property type="evidence" value="ECO:0007669"/>
    <property type="project" value="TreeGrafter"/>
</dbReference>
<keyword evidence="2" id="KW-0802">TPR repeat</keyword>
<dbReference type="Proteomes" id="UP000285301">
    <property type="component" value="Unassembled WGS sequence"/>
</dbReference>
<evidence type="ECO:0000313" key="3">
    <source>
        <dbReference type="EMBL" id="RWS11468.1"/>
    </source>
</evidence>
<protein>
    <submittedName>
        <fullName evidence="3">Putative smile protein-like protein</fullName>
    </submittedName>
</protein>
<dbReference type="AlphaFoldDB" id="A0A3S3PFL6"/>
<dbReference type="STRING" id="1965070.A0A3S3PFL6"/>
<proteinExistence type="predicted"/>
<reference evidence="3 4" key="1">
    <citation type="journal article" date="2018" name="Gigascience">
        <title>Genomes of trombidid mites reveal novel predicted allergens and laterally-transferred genes associated with secondary metabolism.</title>
        <authorList>
            <person name="Dong X."/>
            <person name="Chaisiri K."/>
            <person name="Xia D."/>
            <person name="Armstrong S.D."/>
            <person name="Fang Y."/>
            <person name="Donnelly M.J."/>
            <person name="Kadowaki T."/>
            <person name="McGarry J.W."/>
            <person name="Darby A.C."/>
            <person name="Makepeace B.L."/>
        </authorList>
    </citation>
    <scope>NUCLEOTIDE SEQUENCE [LARGE SCALE GENOMIC DNA]</scope>
    <source>
        <strain evidence="3">UoL-WK</strain>
    </source>
</reference>
<dbReference type="GO" id="GO:0030968">
    <property type="term" value="P:endoplasmic reticulum unfolded protein response"/>
    <property type="evidence" value="ECO:0007669"/>
    <property type="project" value="TreeGrafter"/>
</dbReference>
<accession>A0A3S3PFL6</accession>
<dbReference type="PANTHER" id="PTHR44227">
    <property type="match status" value="1"/>
</dbReference>
<dbReference type="GO" id="GO:0005783">
    <property type="term" value="C:endoplasmic reticulum"/>
    <property type="evidence" value="ECO:0007669"/>
    <property type="project" value="TreeGrafter"/>
</dbReference>
<feature type="non-terminal residue" evidence="3">
    <location>
        <position position="117"/>
    </location>
</feature>
<evidence type="ECO:0000256" key="2">
    <source>
        <dbReference type="ARBA" id="ARBA00022803"/>
    </source>
</evidence>
<keyword evidence="4" id="KW-1185">Reference proteome</keyword>
<dbReference type="InterPro" id="IPR052346">
    <property type="entry name" value="O-mannosyl-transferase_TMTC"/>
</dbReference>